<keyword evidence="1 4" id="KW-0489">Methyltransferase</keyword>
<evidence type="ECO:0000256" key="3">
    <source>
        <dbReference type="ARBA" id="ARBA00022691"/>
    </source>
</evidence>
<feature type="non-terminal residue" evidence="5">
    <location>
        <position position="1"/>
    </location>
</feature>
<dbReference type="Proteomes" id="UP001642464">
    <property type="component" value="Unassembled WGS sequence"/>
</dbReference>
<dbReference type="Pfam" id="PF00145">
    <property type="entry name" value="DNA_methylase"/>
    <property type="match status" value="1"/>
</dbReference>
<organism evidence="5 6">
    <name type="scientific">Durusdinium trenchii</name>
    <dbReference type="NCBI Taxonomy" id="1381693"/>
    <lineage>
        <taxon>Eukaryota</taxon>
        <taxon>Sar</taxon>
        <taxon>Alveolata</taxon>
        <taxon>Dinophyceae</taxon>
        <taxon>Suessiales</taxon>
        <taxon>Symbiodiniaceae</taxon>
        <taxon>Durusdinium</taxon>
    </lineage>
</organism>
<evidence type="ECO:0000256" key="2">
    <source>
        <dbReference type="ARBA" id="ARBA00022679"/>
    </source>
</evidence>
<evidence type="ECO:0000313" key="6">
    <source>
        <dbReference type="Proteomes" id="UP001642464"/>
    </source>
</evidence>
<keyword evidence="3 4" id="KW-0949">S-adenosyl-L-methionine</keyword>
<protein>
    <submittedName>
        <fullName evidence="5">Modification methylase HaeII (M.HaeII) (Cytosine-specific methyltransferase HaeII)</fullName>
    </submittedName>
</protein>
<evidence type="ECO:0000313" key="5">
    <source>
        <dbReference type="EMBL" id="CAK8993368.1"/>
    </source>
</evidence>
<dbReference type="InterPro" id="IPR029063">
    <property type="entry name" value="SAM-dependent_MTases_sf"/>
</dbReference>
<evidence type="ECO:0000256" key="4">
    <source>
        <dbReference type="PROSITE-ProRule" id="PRU01016"/>
    </source>
</evidence>
<feature type="active site" evidence="4">
    <location>
        <position position="27"/>
    </location>
</feature>
<sequence>ERLQRDIFDRRLEDTIPSDLYIAGFPCPAYSSCGKKLGARDGLRRGLLLFEGLKYIAYWKPRVVILEQIQGFLDKKHAKTHKAMRKFFAALSYIVYMKKLSTKEHGVPQSRCRCYFVAFLRTAKKQQFHFRFTKSIACPTLKSFLDTDRLGSEKAPLPFYEEKHGPNIWKEGTVLDIGASAKWQSKMNNLCPCLIRTRCLQKGYYLPKQLRRLDGVECARFQGIPAAIFEKMMAAVQRKTSFSTPEAAEKQVMGALGDSMSISVLMRLLPAALQAGSLWPSNLERQDPWKQRRTADLADLSDRLFEAANVSLEEKSRLREDERKRLTRLVQQAKHDQSLVKQSKAGTFLRPKQLAGRLIQDYYECLKQDLAVIYKELSADLTEIQPTPIAAKDVYDLSKAQVALQCHGSYISSRNLFWLDCWKNPAPGVPLNRVRVSQLADFYFPEGRQNNFFHKLLEVQVDSSGLTDKPSGLVVITPLEICHAIFLKAAADLSKPGATAACKALMEKLEGRKLSDQEVVQLLKNKHLMTAQKGTGHSAVDASNYCEWNFTAAKTIVTKLQSDQVITEIVNKQENLKGPDSCFNSLVKLENLAQRPSCLASRRFIFQLIDDLLCHGVIRDDDLSKKDMIGSANNPGAIHL</sequence>
<dbReference type="PANTHER" id="PTHR46098">
    <property type="entry name" value="TRNA (CYTOSINE(38)-C(5))-METHYLTRANSFERASE"/>
    <property type="match status" value="1"/>
</dbReference>
<dbReference type="GO" id="GO:0008168">
    <property type="term" value="F:methyltransferase activity"/>
    <property type="evidence" value="ECO:0007669"/>
    <property type="project" value="UniProtKB-KW"/>
</dbReference>
<comment type="caution">
    <text evidence="5">The sequence shown here is derived from an EMBL/GenBank/DDBJ whole genome shotgun (WGS) entry which is preliminary data.</text>
</comment>
<keyword evidence="2 4" id="KW-0808">Transferase</keyword>
<dbReference type="PANTHER" id="PTHR46098:SF1">
    <property type="entry name" value="TRNA (CYTOSINE(38)-C(5))-METHYLTRANSFERASE"/>
    <property type="match status" value="1"/>
</dbReference>
<gene>
    <name evidence="5" type="ORF">SCF082_LOCUS3477</name>
</gene>
<dbReference type="SUPFAM" id="SSF53335">
    <property type="entry name" value="S-adenosyl-L-methionine-dependent methyltransferases"/>
    <property type="match status" value="1"/>
</dbReference>
<keyword evidence="6" id="KW-1185">Reference proteome</keyword>
<comment type="similarity">
    <text evidence="4">Belongs to the class I-like SAM-binding methyltransferase superfamily. C5-methyltransferase family.</text>
</comment>
<dbReference type="Gene3D" id="3.40.50.150">
    <property type="entry name" value="Vaccinia Virus protein VP39"/>
    <property type="match status" value="1"/>
</dbReference>
<dbReference type="InterPro" id="IPR050750">
    <property type="entry name" value="C5-MTase"/>
</dbReference>
<name>A0ABP0HU48_9DINO</name>
<proteinExistence type="inferred from homology"/>
<reference evidence="5 6" key="1">
    <citation type="submission" date="2024-02" db="EMBL/GenBank/DDBJ databases">
        <authorList>
            <person name="Chen Y."/>
            <person name="Shah S."/>
            <person name="Dougan E. K."/>
            <person name="Thang M."/>
            <person name="Chan C."/>
        </authorList>
    </citation>
    <scope>NUCLEOTIDE SEQUENCE [LARGE SCALE GENOMIC DNA]</scope>
</reference>
<dbReference type="InterPro" id="IPR001525">
    <property type="entry name" value="C5_MeTfrase"/>
</dbReference>
<accession>A0ABP0HU48</accession>
<dbReference type="EMBL" id="CAXAMM010001768">
    <property type="protein sequence ID" value="CAK8993368.1"/>
    <property type="molecule type" value="Genomic_DNA"/>
</dbReference>
<dbReference type="GO" id="GO:0032259">
    <property type="term" value="P:methylation"/>
    <property type="evidence" value="ECO:0007669"/>
    <property type="project" value="UniProtKB-KW"/>
</dbReference>
<dbReference type="PROSITE" id="PS51679">
    <property type="entry name" value="SAM_MT_C5"/>
    <property type="match status" value="1"/>
</dbReference>
<evidence type="ECO:0000256" key="1">
    <source>
        <dbReference type="ARBA" id="ARBA00022603"/>
    </source>
</evidence>